<protein>
    <recommendedName>
        <fullName evidence="3">DUF6534 domain-containing protein</fullName>
    </recommendedName>
</protein>
<feature type="region of interest" description="Disordered" evidence="1">
    <location>
        <begin position="1"/>
        <end position="25"/>
    </location>
</feature>
<evidence type="ECO:0000259" key="3">
    <source>
        <dbReference type="Pfam" id="PF20152"/>
    </source>
</evidence>
<reference evidence="4 5" key="1">
    <citation type="journal article" date="2024" name="J Genomics">
        <title>Draft genome sequencing and assembly of Favolaschia claudopus CIRM-BRFM 2984 isolated from oak limbs.</title>
        <authorList>
            <person name="Navarro D."/>
            <person name="Drula E."/>
            <person name="Chaduli D."/>
            <person name="Cazenave R."/>
            <person name="Ahrendt S."/>
            <person name="Wang J."/>
            <person name="Lipzen A."/>
            <person name="Daum C."/>
            <person name="Barry K."/>
            <person name="Grigoriev I.V."/>
            <person name="Favel A."/>
            <person name="Rosso M.N."/>
            <person name="Martin F."/>
        </authorList>
    </citation>
    <scope>NUCLEOTIDE SEQUENCE [LARGE SCALE GENOMIC DNA]</scope>
    <source>
        <strain evidence="4 5">CIRM-BRFM 2984</strain>
    </source>
</reference>
<dbReference type="PANTHER" id="PTHR40465">
    <property type="entry name" value="CHROMOSOME 1, WHOLE GENOME SHOTGUN SEQUENCE"/>
    <property type="match status" value="1"/>
</dbReference>
<dbReference type="Proteomes" id="UP001362999">
    <property type="component" value="Unassembled WGS sequence"/>
</dbReference>
<dbReference type="Pfam" id="PF20152">
    <property type="entry name" value="DUF6534"/>
    <property type="match status" value="1"/>
</dbReference>
<evidence type="ECO:0000313" key="4">
    <source>
        <dbReference type="EMBL" id="KAK6977506.1"/>
    </source>
</evidence>
<keyword evidence="2" id="KW-0812">Transmembrane</keyword>
<evidence type="ECO:0000256" key="2">
    <source>
        <dbReference type="SAM" id="Phobius"/>
    </source>
</evidence>
<feature type="transmembrane region" description="Helical" evidence="2">
    <location>
        <begin position="250"/>
        <end position="271"/>
    </location>
</feature>
<organism evidence="4 5">
    <name type="scientific">Favolaschia claudopus</name>
    <dbReference type="NCBI Taxonomy" id="2862362"/>
    <lineage>
        <taxon>Eukaryota</taxon>
        <taxon>Fungi</taxon>
        <taxon>Dikarya</taxon>
        <taxon>Basidiomycota</taxon>
        <taxon>Agaricomycotina</taxon>
        <taxon>Agaricomycetes</taxon>
        <taxon>Agaricomycetidae</taxon>
        <taxon>Agaricales</taxon>
        <taxon>Marasmiineae</taxon>
        <taxon>Mycenaceae</taxon>
        <taxon>Favolaschia</taxon>
    </lineage>
</organism>
<dbReference type="EMBL" id="JAWWNJ010000167">
    <property type="protein sequence ID" value="KAK6977506.1"/>
    <property type="molecule type" value="Genomic_DNA"/>
</dbReference>
<feature type="transmembrane region" description="Helical" evidence="2">
    <location>
        <begin position="137"/>
        <end position="162"/>
    </location>
</feature>
<feature type="compositionally biased region" description="Polar residues" evidence="1">
    <location>
        <begin position="1"/>
        <end position="13"/>
    </location>
</feature>
<dbReference type="PANTHER" id="PTHR40465:SF1">
    <property type="entry name" value="DUF6534 DOMAIN-CONTAINING PROTEIN"/>
    <property type="match status" value="1"/>
</dbReference>
<evidence type="ECO:0000313" key="5">
    <source>
        <dbReference type="Proteomes" id="UP001362999"/>
    </source>
</evidence>
<feature type="domain" description="DUF6534" evidence="3">
    <location>
        <begin position="255"/>
        <end position="342"/>
    </location>
</feature>
<feature type="region of interest" description="Disordered" evidence="1">
    <location>
        <begin position="375"/>
        <end position="400"/>
    </location>
</feature>
<feature type="transmembrane region" description="Helical" evidence="2">
    <location>
        <begin position="208"/>
        <end position="230"/>
    </location>
</feature>
<name>A0AAV9ZBI1_9AGAR</name>
<keyword evidence="5" id="KW-1185">Reference proteome</keyword>
<proteinExistence type="predicted"/>
<accession>A0AAV9ZBI1</accession>
<keyword evidence="2" id="KW-1133">Transmembrane helix</keyword>
<feature type="transmembrane region" description="Helical" evidence="2">
    <location>
        <begin position="182"/>
        <end position="201"/>
    </location>
</feature>
<dbReference type="InterPro" id="IPR045339">
    <property type="entry name" value="DUF6534"/>
</dbReference>
<evidence type="ECO:0000256" key="1">
    <source>
        <dbReference type="SAM" id="MobiDB-lite"/>
    </source>
</evidence>
<feature type="transmembrane region" description="Helical" evidence="2">
    <location>
        <begin position="291"/>
        <end position="313"/>
    </location>
</feature>
<sequence>MPTSARPSVSELSQLHDLSPESPAHPIETPRLFRLLSEVTKGICGAQSHFPISTFDLLPSVDSSTLDIPMAGQYGPFLIGIFLNLMIYGGRPNIPQSVVTQTIRYFVTYKKYYSYIGHHSSCLPHLNYRDARFIKCLMSYLLLAETAVIVVQCAIVYQPLIIDAGTEAAKIFAPKLLPGESLLIASSLISAPIQIFSGWRVKVITGSLILPGIIMLFSLGSFAAGMTMFVKVLLHPQFRDFPTFTTTATVWLSLSATCDVIIALGLSYALYSRKAGLIGGIDSQLNRIIRLTLETGALTALTALLDVILFLTIPETSTNFIADMPLSGVYVWSMLAMLNSRSRTSVDDLEHHGTSLRFSQAPSIFRLEQTSASSTAQSHGFDSPFPMSPKGSKAETQHVI</sequence>
<comment type="caution">
    <text evidence="4">The sequence shown here is derived from an EMBL/GenBank/DDBJ whole genome shotgun (WGS) entry which is preliminary data.</text>
</comment>
<dbReference type="AlphaFoldDB" id="A0AAV9ZBI1"/>
<keyword evidence="2" id="KW-0472">Membrane</keyword>
<gene>
    <name evidence="4" type="ORF">R3P38DRAFT_3472441</name>
</gene>